<feature type="domain" description="Peptidase S33 tripeptidyl aminopeptidase-like C-terminal" evidence="6">
    <location>
        <begin position="406"/>
        <end position="504"/>
    </location>
</feature>
<dbReference type="InterPro" id="IPR029058">
    <property type="entry name" value="AB_hydrolase_fold"/>
</dbReference>
<dbReference type="InterPro" id="IPR051601">
    <property type="entry name" value="Serine_prot/Carboxylest_S33"/>
</dbReference>
<dbReference type="Pfam" id="PF00561">
    <property type="entry name" value="Abhydrolase_1"/>
    <property type="match status" value="1"/>
</dbReference>
<gene>
    <name evidence="7" type="ORF">Dfulv_08900</name>
</gene>
<dbReference type="RefSeq" id="WP_259862167.1">
    <property type="nucleotide sequence ID" value="NZ_BAAAST010000032.1"/>
</dbReference>
<evidence type="ECO:0000259" key="6">
    <source>
        <dbReference type="Pfam" id="PF08386"/>
    </source>
</evidence>
<evidence type="ECO:0000256" key="1">
    <source>
        <dbReference type="ARBA" id="ARBA00010088"/>
    </source>
</evidence>
<evidence type="ECO:0000256" key="3">
    <source>
        <dbReference type="ARBA" id="ARBA00022801"/>
    </source>
</evidence>
<keyword evidence="8" id="KW-1185">Reference proteome</keyword>
<name>A0ABY5W4F3_9ACTN</name>
<comment type="similarity">
    <text evidence="1">Belongs to the peptidase S33 family.</text>
</comment>
<feature type="domain" description="AB hydrolase-1" evidence="5">
    <location>
        <begin position="104"/>
        <end position="281"/>
    </location>
</feature>
<dbReference type="PANTHER" id="PTHR43248">
    <property type="entry name" value="2-SUCCINYL-6-HYDROXY-2,4-CYCLOHEXADIENE-1-CARBOXYLATE SYNTHASE"/>
    <property type="match status" value="1"/>
</dbReference>
<reference evidence="7" key="1">
    <citation type="submission" date="2021-04" db="EMBL/GenBank/DDBJ databases">
        <authorList>
            <person name="Hartkoorn R.C."/>
            <person name="Beaudoing E."/>
            <person name="Hot D."/>
        </authorList>
    </citation>
    <scope>NUCLEOTIDE SEQUENCE</scope>
    <source>
        <strain evidence="7">NRRL B-16292</strain>
    </source>
</reference>
<dbReference type="InterPro" id="IPR000073">
    <property type="entry name" value="AB_hydrolase_1"/>
</dbReference>
<protein>
    <submittedName>
        <fullName evidence="7">Alpha/beta hydrolase</fullName>
    </submittedName>
</protein>
<organism evidence="7 8">
    <name type="scientific">Dactylosporangium fulvum</name>
    <dbReference type="NCBI Taxonomy" id="53359"/>
    <lineage>
        <taxon>Bacteria</taxon>
        <taxon>Bacillati</taxon>
        <taxon>Actinomycetota</taxon>
        <taxon>Actinomycetes</taxon>
        <taxon>Micromonosporales</taxon>
        <taxon>Micromonosporaceae</taxon>
        <taxon>Dactylosporangium</taxon>
    </lineage>
</organism>
<evidence type="ECO:0000313" key="7">
    <source>
        <dbReference type="EMBL" id="UWP84339.1"/>
    </source>
</evidence>
<dbReference type="PANTHER" id="PTHR43248:SF29">
    <property type="entry name" value="TRIPEPTIDYL AMINOPEPTIDASE"/>
    <property type="match status" value="1"/>
</dbReference>
<proteinExistence type="inferred from homology"/>
<dbReference type="Gene3D" id="3.40.50.1820">
    <property type="entry name" value="alpha/beta hydrolase"/>
    <property type="match status" value="1"/>
</dbReference>
<dbReference type="InterPro" id="IPR013595">
    <property type="entry name" value="Pept_S33_TAP-like_C"/>
</dbReference>
<evidence type="ECO:0000259" key="5">
    <source>
        <dbReference type="Pfam" id="PF00561"/>
    </source>
</evidence>
<feature type="compositionally biased region" description="Low complexity" evidence="4">
    <location>
        <begin position="21"/>
        <end position="37"/>
    </location>
</feature>
<evidence type="ECO:0000313" key="8">
    <source>
        <dbReference type="Proteomes" id="UP001059617"/>
    </source>
</evidence>
<dbReference type="EMBL" id="CP073720">
    <property type="protein sequence ID" value="UWP84339.1"/>
    <property type="molecule type" value="Genomic_DNA"/>
</dbReference>
<evidence type="ECO:0000256" key="4">
    <source>
        <dbReference type="SAM" id="MobiDB-lite"/>
    </source>
</evidence>
<dbReference type="Proteomes" id="UP001059617">
    <property type="component" value="Chromosome"/>
</dbReference>
<dbReference type="GO" id="GO:0016787">
    <property type="term" value="F:hydrolase activity"/>
    <property type="evidence" value="ECO:0007669"/>
    <property type="project" value="UniProtKB-KW"/>
</dbReference>
<feature type="region of interest" description="Disordered" evidence="4">
    <location>
        <begin position="16"/>
        <end position="38"/>
    </location>
</feature>
<dbReference type="Pfam" id="PF08386">
    <property type="entry name" value="Abhydrolase_4"/>
    <property type="match status" value="1"/>
</dbReference>
<keyword evidence="3 7" id="KW-0378">Hydrolase</keyword>
<evidence type="ECO:0000256" key="2">
    <source>
        <dbReference type="ARBA" id="ARBA00022729"/>
    </source>
</evidence>
<dbReference type="SUPFAM" id="SSF53474">
    <property type="entry name" value="alpha/beta-Hydrolases"/>
    <property type="match status" value="1"/>
</dbReference>
<keyword evidence="2" id="KW-0732">Signal</keyword>
<reference evidence="7" key="2">
    <citation type="submission" date="2022-09" db="EMBL/GenBank/DDBJ databases">
        <title>Biosynthetic gene clusters of Dactylosporangioum fulvum.</title>
        <authorList>
            <person name="Caradec T."/>
        </authorList>
    </citation>
    <scope>NUCLEOTIDE SEQUENCE</scope>
    <source>
        <strain evidence="7">NRRL B-16292</strain>
    </source>
</reference>
<sequence>MVVLLGGCVTPDARWTVPTAGRPLGSPSARPSASSSGVPIAPADWQPCPDAYKAIFPKPPQNVSFSCATVKVPQDWNNPKGSGTFDIALVRGRSTTQRDRVGSLFINPGGPGASGFEYAVYRSVYLPAEVVRRFDVIGFDPRGIGRSSPVKCFSDADLDANFGIDPDPVSDAQFQQSVALARRLAQSCGDKYGDTLRYFSTEQTVRDMDALRAAVGEEKLTYLGYSYGTLLGAVYAQLFPKNVRALVLDGAVDPTLSTQDSAEKQAAGFELAFTNFTNWCRDNASSCPIGPDARAVVTKAIADARAAPVKGQGGRTATAGWVFTAVVSSLYSESSWRTLAQAMQDLQSGKPDKMFALADSYADRDPSGKYNNMFDANAAVGCTDSDDTPTLEQARALQAQWRQKYPLFGGSLALNLICAQWPGKRDPYPTGAATGSAPIVVIGTLGDPATPYEQAPALAKMLGVGTLVTWKGEGHTAYPKTGCIIDAVNRYLIDLRVPPANLTCDK</sequence>
<accession>A0ABY5W4F3</accession>